<dbReference type="Gene3D" id="3.40.50.300">
    <property type="entry name" value="P-loop containing nucleotide triphosphate hydrolases"/>
    <property type="match status" value="2"/>
</dbReference>
<dbReference type="InterPro" id="IPR027417">
    <property type="entry name" value="P-loop_NTPase"/>
</dbReference>
<evidence type="ECO:0008006" key="9">
    <source>
        <dbReference type="Google" id="ProtNLM"/>
    </source>
</evidence>
<dbReference type="PANTHER" id="PTHR47961:SF6">
    <property type="entry name" value="DNA-DIRECTED DNA POLYMERASE"/>
    <property type="match status" value="1"/>
</dbReference>
<dbReference type="SUPFAM" id="SSF52540">
    <property type="entry name" value="P-loop containing nucleoside triphosphate hydrolases"/>
    <property type="match status" value="1"/>
</dbReference>
<dbReference type="PANTHER" id="PTHR47961">
    <property type="entry name" value="DNA POLYMERASE THETA, PUTATIVE (AFU_ORTHOLOGUE AFUA_1G05260)-RELATED"/>
    <property type="match status" value="1"/>
</dbReference>
<dbReference type="AlphaFoldDB" id="A0A9W6B6C4"/>
<protein>
    <recommendedName>
        <fullName evidence="9">DEAD/DEAH box helicase</fullName>
    </recommendedName>
</protein>
<evidence type="ECO:0000313" key="7">
    <source>
        <dbReference type="EMBL" id="GLB53448.1"/>
    </source>
</evidence>
<dbReference type="InterPro" id="IPR011545">
    <property type="entry name" value="DEAD/DEAH_box_helicase_dom"/>
</dbReference>
<dbReference type="Proteomes" id="UP001143545">
    <property type="component" value="Unassembled WGS sequence"/>
</dbReference>
<gene>
    <name evidence="7" type="ORF">NBRC110019_24890</name>
</gene>
<evidence type="ECO:0000259" key="6">
    <source>
        <dbReference type="PROSITE" id="PS51194"/>
    </source>
</evidence>
<dbReference type="PROSITE" id="PS51194">
    <property type="entry name" value="HELICASE_CTER"/>
    <property type="match status" value="1"/>
</dbReference>
<organism evidence="7 8">
    <name type="scientific">Neptunitalea chrysea</name>
    <dbReference type="NCBI Taxonomy" id="1647581"/>
    <lineage>
        <taxon>Bacteria</taxon>
        <taxon>Pseudomonadati</taxon>
        <taxon>Bacteroidota</taxon>
        <taxon>Flavobacteriia</taxon>
        <taxon>Flavobacteriales</taxon>
        <taxon>Flavobacteriaceae</taxon>
        <taxon>Neptunitalea</taxon>
    </lineage>
</organism>
<dbReference type="SMART" id="SM00487">
    <property type="entry name" value="DEXDc"/>
    <property type="match status" value="1"/>
</dbReference>
<dbReference type="GO" id="GO:0003676">
    <property type="term" value="F:nucleic acid binding"/>
    <property type="evidence" value="ECO:0007669"/>
    <property type="project" value="InterPro"/>
</dbReference>
<keyword evidence="3" id="KW-0347">Helicase</keyword>
<proteinExistence type="predicted"/>
<dbReference type="PROSITE" id="PS51192">
    <property type="entry name" value="HELICASE_ATP_BIND_1"/>
    <property type="match status" value="1"/>
</dbReference>
<dbReference type="Pfam" id="PF00270">
    <property type="entry name" value="DEAD"/>
    <property type="match status" value="1"/>
</dbReference>
<accession>A0A9W6B6C4</accession>
<dbReference type="RefSeq" id="WP_281755405.1">
    <property type="nucleotide sequence ID" value="NZ_BRVP01000017.1"/>
</dbReference>
<name>A0A9W6B6C4_9FLAO</name>
<sequence length="753" mass="88495">MNDNINDDIIPLFQNSSEIETQVIKSVEDLKRNGTLDFSNFKNLLEGTYFLLNSKDEDLYNLGLYSICHICEFVPKDVFLLELLQDCIISSRIFLYKEMLPQEVNIENSFFDSYVKSYYTLDTGTVLTKDQKKIIALFNEYKRLIVSAPTSFGKSRIIEEIIVGNSYINIAIILPTIALLSETYLRFKSNGYLKEKYNLINSLGLVESIQNDNKNIFILTPEKMDMLLDEKPNLHIDFFVMDEIYKIQDDKDRKSVFSNCLYRLSKMENHFYLIGPYFDDFSPNFRSTTNSYFKKFNSEIVQKDTYSLYKMEKGEEYVVGDKTLKFKKNKKLNFRDVIKSVDGQTIVYNYRKDYVENLSKDIVKILDKSDETNSDLIEYISESISPDWSLVKALKKGIAFHHGSVPRYIQTEIIDSFNSQEIDIIVCTTTITEGVNTSAKNVILYSNAIGKLDNLLTGFEVKNIKGRAGRFRVHFIGRVFYFHEVDEDDKDIILIDYYDKEELEPEDVLQIDKEDLKDKNLETRQRIEDLLSKNKIPLSLLKQNKYIPIHKQIGLINLLRTQPIHLELVYFKGTHPDMGQLDEIFNLSREYLFNERDYNDRGFIDRELRRLLKYYVYHKPSIKQLIQEQNNSEYIDSKIRSVFKLITHYFEFALPRYFRAFENIYNFVYQEYHGVSDGGINLKYLLTLLEFGFVRDNEIALKEAGLPNDIIRKISEKFSDCNSLQQVRLKYKLNPNIISSLSSFEQKIFKRYI</sequence>
<dbReference type="InterPro" id="IPR014001">
    <property type="entry name" value="Helicase_ATP-bd"/>
</dbReference>
<evidence type="ECO:0000256" key="2">
    <source>
        <dbReference type="ARBA" id="ARBA00022801"/>
    </source>
</evidence>
<feature type="domain" description="Helicase C-terminal" evidence="6">
    <location>
        <begin position="361"/>
        <end position="517"/>
    </location>
</feature>
<dbReference type="GO" id="GO:0005524">
    <property type="term" value="F:ATP binding"/>
    <property type="evidence" value="ECO:0007669"/>
    <property type="project" value="UniProtKB-KW"/>
</dbReference>
<evidence type="ECO:0000259" key="5">
    <source>
        <dbReference type="PROSITE" id="PS51192"/>
    </source>
</evidence>
<keyword evidence="2" id="KW-0378">Hydrolase</keyword>
<feature type="domain" description="Helicase ATP-binding" evidence="5">
    <location>
        <begin position="135"/>
        <end position="258"/>
    </location>
</feature>
<dbReference type="SMART" id="SM00490">
    <property type="entry name" value="HELICc"/>
    <property type="match status" value="1"/>
</dbReference>
<dbReference type="GO" id="GO:0004386">
    <property type="term" value="F:helicase activity"/>
    <property type="evidence" value="ECO:0007669"/>
    <property type="project" value="UniProtKB-KW"/>
</dbReference>
<dbReference type="InterPro" id="IPR001650">
    <property type="entry name" value="Helicase_C-like"/>
</dbReference>
<keyword evidence="8" id="KW-1185">Reference proteome</keyword>
<keyword evidence="4" id="KW-0067">ATP-binding</keyword>
<dbReference type="Pfam" id="PF00271">
    <property type="entry name" value="Helicase_C"/>
    <property type="match status" value="1"/>
</dbReference>
<dbReference type="GO" id="GO:0016787">
    <property type="term" value="F:hydrolase activity"/>
    <property type="evidence" value="ECO:0007669"/>
    <property type="project" value="UniProtKB-KW"/>
</dbReference>
<evidence type="ECO:0000313" key="8">
    <source>
        <dbReference type="Proteomes" id="UP001143545"/>
    </source>
</evidence>
<comment type="caution">
    <text evidence="7">The sequence shown here is derived from an EMBL/GenBank/DDBJ whole genome shotgun (WGS) entry which is preliminary data.</text>
</comment>
<dbReference type="EMBL" id="BRVP01000017">
    <property type="protein sequence ID" value="GLB53448.1"/>
    <property type="molecule type" value="Genomic_DNA"/>
</dbReference>
<evidence type="ECO:0000256" key="4">
    <source>
        <dbReference type="ARBA" id="ARBA00022840"/>
    </source>
</evidence>
<keyword evidence="1" id="KW-0547">Nucleotide-binding</keyword>
<evidence type="ECO:0000256" key="1">
    <source>
        <dbReference type="ARBA" id="ARBA00022741"/>
    </source>
</evidence>
<evidence type="ECO:0000256" key="3">
    <source>
        <dbReference type="ARBA" id="ARBA00022806"/>
    </source>
</evidence>
<dbReference type="InterPro" id="IPR050474">
    <property type="entry name" value="Hel308_SKI2-like"/>
</dbReference>
<reference evidence="7" key="1">
    <citation type="submission" date="2022-07" db="EMBL/GenBank/DDBJ databases">
        <title>Taxonomy of Novel Oxalotrophic and Methylotrophic Bacteria.</title>
        <authorList>
            <person name="Sahin N."/>
            <person name="Tani A."/>
        </authorList>
    </citation>
    <scope>NUCLEOTIDE SEQUENCE</scope>
    <source>
        <strain evidence="7">AM327</strain>
    </source>
</reference>